<dbReference type="Pfam" id="PF00057">
    <property type="entry name" value="Ldl_recept_a"/>
    <property type="match status" value="2"/>
</dbReference>
<accession>A0A1S3JNV1</accession>
<keyword evidence="7" id="KW-0297">G-protein coupled receptor</keyword>
<evidence type="ECO:0000256" key="4">
    <source>
        <dbReference type="ARBA" id="ARBA00022692"/>
    </source>
</evidence>
<dbReference type="PROSITE" id="PS50262">
    <property type="entry name" value="G_PROTEIN_RECEP_F1_2"/>
    <property type="match status" value="1"/>
</dbReference>
<dbReference type="InterPro" id="IPR000276">
    <property type="entry name" value="GPCR_Rhodpsn"/>
</dbReference>
<dbReference type="PROSITE" id="PS50068">
    <property type="entry name" value="LDLRA_2"/>
    <property type="match status" value="5"/>
</dbReference>
<evidence type="ECO:0000256" key="1">
    <source>
        <dbReference type="ARBA" id="ARBA00004651"/>
    </source>
</evidence>
<keyword evidence="3" id="KW-0433">Leucine-rich repeat</keyword>
<feature type="disulfide bond" evidence="12">
    <location>
        <begin position="1087"/>
        <end position="1105"/>
    </location>
</feature>
<dbReference type="PANTHER" id="PTHR24372">
    <property type="entry name" value="GLYCOPROTEIN HORMONE RECEPTOR"/>
    <property type="match status" value="1"/>
</dbReference>
<feature type="transmembrane region" description="Helical" evidence="13">
    <location>
        <begin position="1729"/>
        <end position="1752"/>
    </location>
</feature>
<evidence type="ECO:0000256" key="6">
    <source>
        <dbReference type="ARBA" id="ARBA00022989"/>
    </source>
</evidence>
<evidence type="ECO:0000313" key="16">
    <source>
        <dbReference type="Proteomes" id="UP000085678"/>
    </source>
</evidence>
<dbReference type="SMART" id="SM00369">
    <property type="entry name" value="LRR_TYP"/>
    <property type="match status" value="6"/>
</dbReference>
<name>A0A1S3JNV1_LINAN</name>
<dbReference type="GO" id="GO:0008528">
    <property type="term" value="F:G protein-coupled peptide receptor activity"/>
    <property type="evidence" value="ECO:0007669"/>
    <property type="project" value="TreeGrafter"/>
</dbReference>
<keyword evidence="10" id="KW-0675">Receptor</keyword>
<evidence type="ECO:0000259" key="14">
    <source>
        <dbReference type="PROSITE" id="PS50041"/>
    </source>
</evidence>
<proteinExistence type="predicted"/>
<dbReference type="SMART" id="SM00034">
    <property type="entry name" value="CLECT"/>
    <property type="match status" value="1"/>
</dbReference>
<evidence type="ECO:0000256" key="11">
    <source>
        <dbReference type="ARBA" id="ARBA00023224"/>
    </source>
</evidence>
<dbReference type="SUPFAM" id="SSF81321">
    <property type="entry name" value="Family A G protein-coupled receptor-like"/>
    <property type="match status" value="1"/>
</dbReference>
<feature type="disulfide bond" evidence="12">
    <location>
        <begin position="1045"/>
        <end position="1063"/>
    </location>
</feature>
<dbReference type="PANTHER" id="PTHR24372:SF77">
    <property type="entry name" value="G-PROTEIN COUPLED RECEPTORS FAMILY 1 PROFILE DOMAIN-CONTAINING PROTEIN"/>
    <property type="match status" value="1"/>
</dbReference>
<feature type="disulfide bond" evidence="12">
    <location>
        <begin position="1138"/>
        <end position="1153"/>
    </location>
</feature>
<sequence>MTTATFIKRYCGNREPWSVYSTGRGLTVLLTSTVRHRFRAEYEAVNVSEWRFLKSAMKLLEGEGRLVTSNATVSVMTKTHAIHKWYIKAAIRKYIQLSWQIKKNENDSTSFFKVYRGRSEQGILFPGTEISGESARSGNLTSLLFELYVVVGVSIEYDDVFSLVARYRTLDPPKCFKRSRYRSSRPLLCVEDMKLTATDNIKIHKSAFQINQNGTYKQYSIEIGRPGLVANFKLHQLWFPYKNNRLCHKAGIMLYTVTSQQHRPLLGPICSRNAIFQEPIPLPDTTVHVVVYAEPYSDKVELSSAYFLDIELELVQDFPRGLLSPPSDYVNSTRFSGQQDGLTITVNNLTTADSVSHSLSLSLTENTLSSLSHILIFYAGQYDDVRSATFSIQINVTDSLRRAHATVKMYSDSDLQDCIKAMTNIGNGKVPLLTTAHFEGTSFDVEYSIRCPWVASSFRLHLAVYTASDCIADYTTPLSWNNDQVHAMAIPFDCSHRHCNCFHQSSPVPHPSLQQKDLYYYHTKFGTGIDGPPWQYYIIELRPEECQSLSSAHTFIESKHAEIREFMNTTVGDSIQLAYWKRPTSSASVIKTIGSYEVNVRLYFESDYMMSPKRHLELVYSLFQYDLTIDGDTYEASECRGGEIAFDGACYGLNASPANITWAESEVACRRLGGNLVSIVSEKELSFLKTAIRTRWKNAIYLQKKNVVFIGLMKEKNKNWFRWSDSSPIGVTDWFRPSWPTDINVTDILEHPSISKLLHLYRFLETQQPLMDVSLNCTMMLIHGAEQFTNWVTIPCYFPMERVSYICKRMTESKLTKLSKETRSYFKKIGIDHDVYDDKKHDIGKSVPSCGRGWLYHQGVCYRLSNLDYVFNTSNVGSFSSTGPRHPPSRAEHETWESMARMCNMSLDVCRPAFPMETMATTPDLMSALERYHHAFGDGGVWIPDNAGTCSTLLNAGMSLTYTVGNLKTWFKECNVSFQKEQWFLFELLKKSPLKLRTPYIVQNTRHVLCRTPPEYKFMTKPTADPTLDRNAVEKYCPSPWHFRCSDKTCILQHHKCDGIKDCLDESDELDCLYLDSCDKHRCYHKCNNGQYVPLSKACDFIADCKDASDESNCVFQTCPNDTFSCKNGQCVSLDHRCDGKVHCFDGSDEKQCDFSTTACLRGTRVPAISSSILAPFCPSQLNITLLYQTRETCAEGTFSCSDSDPSCYSLAETCIYEFDDQGHLFPCRMGEHLSNCEDFECPSDYFFKCPRSYCISLSRVCDGTWDCPYGLDEKSCERYSCPGMFRCQGHRECIHHDLVCDGIVHCKDTGDDEKFCKTPKCPLGCYCMGFTIDCSMNDLRELPAVDKEIRGLFLPFNKLAPNSSSFHGYHYLRVLDLSENDIKELIPNTFQDLVNLVELNLANNDISAIKKGAFVGLANLRTLNIGGNPLYVLKSFAFSELKNLPSLNIYKTKLQTIESNAFHGMSELKNLSIEQSDLTTVTNHSFSGLQKLELLSLDGNKLPPQSVPYGIFLNLSDNITLNTGSFRLCCLAQHIPNCLPHSNEFSSCEYLIDDMVIRLLAGCLAGVAFTCNLVVIIWRCTKVSNSEKIIPLLLENMAYSNMLMGLYLVIVTSADLHYRFIGPVYAVEFDEPWRDMFWCRFAGFVFVLSNQVSMLTVGIVMYECYACVVLPHLSNFRLKRRTAFISIAWLWSVSMLFSLLPFLGIPRLNVRSPVCQIFHFSQGTDQDWGYFTFIFLGFYSLVLVAITYGLLRIWCHIPKKDQNLDEDYFAERTAIKRRVVRVVTMDVACWWMVHILGILALAGVQIDKQLSAYTMLVIWPMPAVVNPILYFIFYIKKGIKYPDYMEVYEPCEKHVSFFGMEVETSI</sequence>
<keyword evidence="8 13" id="KW-0472">Membrane</keyword>
<evidence type="ECO:0000256" key="7">
    <source>
        <dbReference type="ARBA" id="ARBA00023040"/>
    </source>
</evidence>
<feature type="transmembrane region" description="Helical" evidence="13">
    <location>
        <begin position="1788"/>
        <end position="1807"/>
    </location>
</feature>
<dbReference type="SMART" id="SM00192">
    <property type="entry name" value="LDLa"/>
    <property type="match status" value="5"/>
</dbReference>
<dbReference type="InParanoid" id="A0A1S3JNV1"/>
<comment type="caution">
    <text evidence="12">Lacks conserved residue(s) required for the propagation of feature annotation.</text>
</comment>
<dbReference type="Pfam" id="PF00059">
    <property type="entry name" value="Lectin_C"/>
    <property type="match status" value="1"/>
</dbReference>
<dbReference type="InterPro" id="IPR036055">
    <property type="entry name" value="LDL_receptor-like_sf"/>
</dbReference>
<dbReference type="InterPro" id="IPR001611">
    <property type="entry name" value="Leu-rich_rpt"/>
</dbReference>
<feature type="transmembrane region" description="Helical" evidence="13">
    <location>
        <begin position="1684"/>
        <end position="1704"/>
    </location>
</feature>
<evidence type="ECO:0000256" key="12">
    <source>
        <dbReference type="PROSITE-ProRule" id="PRU00124"/>
    </source>
</evidence>
<evidence type="ECO:0000259" key="15">
    <source>
        <dbReference type="PROSITE" id="PS50262"/>
    </source>
</evidence>
<dbReference type="InterPro" id="IPR032675">
    <property type="entry name" value="LRR_dom_sf"/>
</dbReference>
<dbReference type="PRINTS" id="PR00261">
    <property type="entry name" value="LDLRECEPTOR"/>
</dbReference>
<dbReference type="Pfam" id="PF00001">
    <property type="entry name" value="7tm_1"/>
    <property type="match status" value="1"/>
</dbReference>
<dbReference type="SUPFAM" id="SSF56436">
    <property type="entry name" value="C-type lectin-like"/>
    <property type="match status" value="1"/>
</dbReference>
<dbReference type="KEGG" id="lak:106174585"/>
<dbReference type="Gene3D" id="4.10.400.10">
    <property type="entry name" value="Low-density Lipoprotein Receptor"/>
    <property type="match status" value="5"/>
</dbReference>
<gene>
    <name evidence="17" type="primary">LOC106174585</name>
</gene>
<dbReference type="Gene3D" id="3.10.100.10">
    <property type="entry name" value="Mannose-Binding Protein A, subunit A"/>
    <property type="match status" value="1"/>
</dbReference>
<feature type="transmembrane region" description="Helical" evidence="13">
    <location>
        <begin position="1556"/>
        <end position="1579"/>
    </location>
</feature>
<dbReference type="SUPFAM" id="SSF52058">
    <property type="entry name" value="L domain-like"/>
    <property type="match status" value="1"/>
</dbReference>
<keyword evidence="4 13" id="KW-0812">Transmembrane</keyword>
<dbReference type="RefSeq" id="XP_013411659.1">
    <property type="nucleotide sequence ID" value="XM_013556205.1"/>
</dbReference>
<dbReference type="SUPFAM" id="SSF57424">
    <property type="entry name" value="LDL receptor-like module"/>
    <property type="match status" value="4"/>
</dbReference>
<feature type="disulfide bond" evidence="12">
    <location>
        <begin position="1282"/>
        <end position="1294"/>
    </location>
</feature>
<dbReference type="OrthoDB" id="6022531at2759"/>
<keyword evidence="5" id="KW-0677">Repeat</keyword>
<evidence type="ECO:0000256" key="9">
    <source>
        <dbReference type="ARBA" id="ARBA00023157"/>
    </source>
</evidence>
<dbReference type="PROSITE" id="PS01209">
    <property type="entry name" value="LDLRA_1"/>
    <property type="match status" value="2"/>
</dbReference>
<dbReference type="InterPro" id="IPR016187">
    <property type="entry name" value="CTDL_fold"/>
</dbReference>
<keyword evidence="11" id="KW-0807">Transducer</keyword>
<dbReference type="GO" id="GO:0007189">
    <property type="term" value="P:adenylate cyclase-activating G protein-coupled receptor signaling pathway"/>
    <property type="evidence" value="ECO:0007669"/>
    <property type="project" value="TreeGrafter"/>
</dbReference>
<dbReference type="PROSITE" id="PS51450">
    <property type="entry name" value="LRR"/>
    <property type="match status" value="1"/>
</dbReference>
<dbReference type="InterPro" id="IPR001304">
    <property type="entry name" value="C-type_lectin-like"/>
</dbReference>
<dbReference type="CDD" id="cd00037">
    <property type="entry name" value="CLECT"/>
    <property type="match status" value="1"/>
</dbReference>
<keyword evidence="6 13" id="KW-1133">Transmembrane helix</keyword>
<organism evidence="16 17">
    <name type="scientific">Lingula anatina</name>
    <name type="common">Brachiopod</name>
    <name type="synonym">Lingula unguis</name>
    <dbReference type="NCBI Taxonomy" id="7574"/>
    <lineage>
        <taxon>Eukaryota</taxon>
        <taxon>Metazoa</taxon>
        <taxon>Spiralia</taxon>
        <taxon>Lophotrochozoa</taxon>
        <taxon>Brachiopoda</taxon>
        <taxon>Linguliformea</taxon>
        <taxon>Lingulata</taxon>
        <taxon>Lingulida</taxon>
        <taxon>Linguloidea</taxon>
        <taxon>Lingulidae</taxon>
        <taxon>Lingula</taxon>
    </lineage>
</organism>
<dbReference type="GeneID" id="106174585"/>
<dbReference type="Gene3D" id="3.80.10.10">
    <property type="entry name" value="Ribonuclease Inhibitor"/>
    <property type="match status" value="2"/>
</dbReference>
<evidence type="ECO:0000256" key="10">
    <source>
        <dbReference type="ARBA" id="ARBA00023170"/>
    </source>
</evidence>
<reference evidence="17" key="1">
    <citation type="submission" date="2025-08" db="UniProtKB">
        <authorList>
            <consortium name="RefSeq"/>
        </authorList>
    </citation>
    <scope>IDENTIFICATION</scope>
    <source>
        <tissue evidence="17">Gonads</tissue>
    </source>
</reference>
<feature type="transmembrane region" description="Helical" evidence="13">
    <location>
        <begin position="1600"/>
        <end position="1622"/>
    </location>
</feature>
<evidence type="ECO:0000256" key="5">
    <source>
        <dbReference type="ARBA" id="ARBA00022737"/>
    </source>
</evidence>
<feature type="domain" description="C-type lectin" evidence="14">
    <location>
        <begin position="646"/>
        <end position="740"/>
    </location>
</feature>
<evidence type="ECO:0000256" key="8">
    <source>
        <dbReference type="ARBA" id="ARBA00023136"/>
    </source>
</evidence>
<feature type="disulfide bond" evidence="12">
    <location>
        <begin position="1250"/>
        <end position="1268"/>
    </location>
</feature>
<evidence type="ECO:0000256" key="2">
    <source>
        <dbReference type="ARBA" id="ARBA00022475"/>
    </source>
</evidence>
<dbReference type="Proteomes" id="UP000085678">
    <property type="component" value="Unplaced"/>
</dbReference>
<dbReference type="InterPro" id="IPR002172">
    <property type="entry name" value="LDrepeatLR_classA_rpt"/>
</dbReference>
<dbReference type="InterPro" id="IPR023415">
    <property type="entry name" value="LDLR_class-A_CS"/>
</dbReference>
<dbReference type="CDD" id="cd00112">
    <property type="entry name" value="LDLa"/>
    <property type="match status" value="5"/>
</dbReference>
<keyword evidence="16" id="KW-1185">Reference proteome</keyword>
<feature type="disulfide bond" evidence="12">
    <location>
        <begin position="1126"/>
        <end position="1144"/>
    </location>
</feature>
<dbReference type="InterPro" id="IPR003591">
    <property type="entry name" value="Leu-rich_rpt_typical-subtyp"/>
</dbReference>
<dbReference type="GO" id="GO:0005886">
    <property type="term" value="C:plasma membrane"/>
    <property type="evidence" value="ECO:0007669"/>
    <property type="project" value="UniProtKB-SubCell"/>
</dbReference>
<dbReference type="InterPro" id="IPR016186">
    <property type="entry name" value="C-type_lectin-like/link_sf"/>
</dbReference>
<protein>
    <submittedName>
        <fullName evidence="17">Uncharacterized protein LOC106174585</fullName>
    </submittedName>
</protein>
<evidence type="ECO:0000256" key="13">
    <source>
        <dbReference type="SAM" id="Phobius"/>
    </source>
</evidence>
<feature type="transmembrane region" description="Helical" evidence="13">
    <location>
        <begin position="1813"/>
        <end position="1836"/>
    </location>
</feature>
<dbReference type="Gene3D" id="1.20.1070.10">
    <property type="entry name" value="Rhodopsin 7-helix transmembrane proteins"/>
    <property type="match status" value="1"/>
</dbReference>
<feature type="disulfide bond" evidence="12">
    <location>
        <begin position="1119"/>
        <end position="1131"/>
    </location>
</feature>
<keyword evidence="9 12" id="KW-1015">Disulfide bond</keyword>
<evidence type="ECO:0000313" key="17">
    <source>
        <dbReference type="RefSeq" id="XP_013411659.1"/>
    </source>
</evidence>
<keyword evidence="2" id="KW-1003">Cell membrane</keyword>
<feature type="domain" description="G-protein coupled receptors family 1 profile" evidence="15">
    <location>
        <begin position="1572"/>
        <end position="1831"/>
    </location>
</feature>
<dbReference type="Pfam" id="PF13855">
    <property type="entry name" value="LRR_8"/>
    <property type="match status" value="2"/>
</dbReference>
<comment type="subcellular location">
    <subcellularLocation>
        <location evidence="1">Cell membrane</location>
        <topology evidence="1">Multi-pass membrane protein</topology>
    </subcellularLocation>
</comment>
<dbReference type="PROSITE" id="PS50041">
    <property type="entry name" value="C_TYPE_LECTIN_2"/>
    <property type="match status" value="1"/>
</dbReference>
<dbReference type="InterPro" id="IPR017452">
    <property type="entry name" value="GPCR_Rhodpsn_7TM"/>
</dbReference>
<feature type="disulfide bond" evidence="12">
    <location>
        <begin position="1262"/>
        <end position="1277"/>
    </location>
</feature>
<feature type="disulfide bond" evidence="12">
    <location>
        <begin position="1057"/>
        <end position="1072"/>
    </location>
</feature>
<dbReference type="GO" id="GO:0009755">
    <property type="term" value="P:hormone-mediated signaling pathway"/>
    <property type="evidence" value="ECO:0007669"/>
    <property type="project" value="TreeGrafter"/>
</dbReference>
<feature type="disulfide bond" evidence="12">
    <location>
        <begin position="1099"/>
        <end position="1114"/>
    </location>
</feature>
<evidence type="ECO:0000256" key="3">
    <source>
        <dbReference type="ARBA" id="ARBA00022614"/>
    </source>
</evidence>